<dbReference type="FunFam" id="3.40.50.12780:FF:000012">
    <property type="entry name" value="Non-ribosomal peptide synthetase"/>
    <property type="match status" value="1"/>
</dbReference>
<name>A0AB39XW46_9ACTN</name>
<dbReference type="InterPro" id="IPR013120">
    <property type="entry name" value="FAR_NAD-bd"/>
</dbReference>
<dbReference type="Gene3D" id="3.40.50.12780">
    <property type="entry name" value="N-terminal domain of ligase-like"/>
    <property type="match status" value="1"/>
</dbReference>
<dbReference type="InterPro" id="IPR009081">
    <property type="entry name" value="PP-bd_ACP"/>
</dbReference>
<comment type="cofactor">
    <cofactor evidence="1">
        <name>pantetheine 4'-phosphate</name>
        <dbReference type="ChEBI" id="CHEBI:47942"/>
    </cofactor>
</comment>
<evidence type="ECO:0000256" key="2">
    <source>
        <dbReference type="ARBA" id="ARBA00006432"/>
    </source>
</evidence>
<keyword evidence="3" id="KW-0596">Phosphopantetheine</keyword>
<dbReference type="SUPFAM" id="SSF51735">
    <property type="entry name" value="NAD(P)-binding Rossmann-fold domains"/>
    <property type="match status" value="1"/>
</dbReference>
<evidence type="ECO:0000313" key="6">
    <source>
        <dbReference type="EMBL" id="XDV62130.1"/>
    </source>
</evidence>
<dbReference type="Pfam" id="PF13193">
    <property type="entry name" value="AMP-binding_C"/>
    <property type="match status" value="1"/>
</dbReference>
<evidence type="ECO:0000256" key="4">
    <source>
        <dbReference type="ARBA" id="ARBA00022553"/>
    </source>
</evidence>
<proteinExistence type="inferred from homology"/>
<reference evidence="6" key="1">
    <citation type="submission" date="2024-08" db="EMBL/GenBank/DDBJ databases">
        <authorList>
            <person name="Yu S.T."/>
        </authorList>
    </citation>
    <scope>NUCLEOTIDE SEQUENCE</scope>
    <source>
        <strain evidence="6">R33</strain>
    </source>
</reference>
<dbReference type="Gene3D" id="3.40.50.720">
    <property type="entry name" value="NAD(P)-binding Rossmann-like Domain"/>
    <property type="match status" value="1"/>
</dbReference>
<dbReference type="Gene3D" id="1.10.1200.10">
    <property type="entry name" value="ACP-like"/>
    <property type="match status" value="1"/>
</dbReference>
<dbReference type="InterPro" id="IPR036736">
    <property type="entry name" value="ACP-like_sf"/>
</dbReference>
<dbReference type="InterPro" id="IPR000873">
    <property type="entry name" value="AMP-dep_synth/lig_dom"/>
</dbReference>
<dbReference type="NCBIfam" id="TIGR01746">
    <property type="entry name" value="Thioester-redct"/>
    <property type="match status" value="1"/>
</dbReference>
<dbReference type="CDD" id="cd05235">
    <property type="entry name" value="SDR_e1"/>
    <property type="match status" value="1"/>
</dbReference>
<dbReference type="PANTHER" id="PTHR44845:SF6">
    <property type="entry name" value="BETA-ALANINE-ACTIVATING ENZYME"/>
    <property type="match status" value="1"/>
</dbReference>
<keyword evidence="4" id="KW-0597">Phosphoprotein</keyword>
<dbReference type="PIRSF" id="PIRSF001617">
    <property type="entry name" value="Alpha-AR"/>
    <property type="match status" value="1"/>
</dbReference>
<dbReference type="Gene3D" id="3.30.559.30">
    <property type="entry name" value="Nonribosomal peptide synthetase, condensation domain"/>
    <property type="match status" value="1"/>
</dbReference>
<protein>
    <submittedName>
        <fullName evidence="6">Amino acid adenylation domain-containing protein</fullName>
    </submittedName>
</protein>
<accession>A0AB39XW46</accession>
<sequence>MALPAEEAQALPRRAAELGVTVNTLVQGAWAVLLAGLTGRDDVVFGATVSGRPPAVAGVESMVGLFINTLPVRVRCTPGMSFAQVLSTLQERQAALLDHHHHSLSAIQQATGLKELFDTLVVFESYPVDRAAAADAGTAAGIAITGLRPFTGTHYPLTLMAGMDPYLCLSLQYQPSALDRATVDHIAARLPDVLRLALTAPDSPMALADVLAPADRDPFRSGPADTRAPVPAATLPQLFERQAATTPDATALVHDGAALSYAEINARVNRLARELAARGAGPETVVAIALPRSPELIVAMLAVLKAGAAYLPVDPKYPSSRLDFILGDAAPALILTDTATTGALPGTTAPILHLDDLDVSRRPGGNPATTDGTGPRTLAYVMYTSGSTGTPKGVLLDHATITNGIHHLAHQTGIRAGSRVLASTSINFDVSVFEIFTSLCHGATVDLVQDVLELTERDTWTGSLISTVPSAFAELLDRITPTTSVDTLVFAGEALPSTLVERVREAFPGVRIVNAYGQTESFYATTFTTDGTRTGVGSAPIGTPLPAVRAYVLGPWLKPVPPGVVGELYVAGELARGYRGRAALTAERFLADPYGPPGSRMYRTGDLARRNGDGQLEYAGRTDTQIKIRGFRVEPGEVEAALIAHPDVTRAAVVARDAPTGRQLIAYVTGATVDGGTLRAFVAPRLPEFMVPSAFVVLDRLPLTPNGKLDRAALPAPDPTVGTDAYRAPRTAHEETLCALFGEVLGVERVGIDDDFFALGGHSLLIVRLLARMDAELDVRVGVRDFLTAPRPGDLAGLVAGDTAGRAPGSPAVVPPSEARLAPGLRFPDAGGFGAPPRHVLLTGATGFVGAFLLRELLAQTDAQVHCLVRADAETAGRARLHAVLDSYGIDVGADAERVRIVPGDLAQDGLGIGAARWGTLQDELDTIVHAGAYVHHLSAYERLKAANVEGTRALLQLAAAGRPKRFHYLSTLGIFGHGPTPRLITEGSAIEEARHMAADGYLASKWVADMMVKEAVARGASARVYRLGRIWAESERGAINPDDMFCRLLVSCAALGCHPEDTALQADLLPVDIAARALVALALTDEGPESAAVHHLHHPGKTGADAFLRVFDEWRGTQSEPVGLGTWLRRLRQASEAGRDLPFLPYLDVFQQHVEQMENAAGAVDAADLPSDTYRNDLTLRALERLGVAVPEVDERMIRDFWQHLEATGELG</sequence>
<dbReference type="Gene3D" id="3.30.300.30">
    <property type="match status" value="1"/>
</dbReference>
<dbReference type="PROSITE" id="PS00455">
    <property type="entry name" value="AMP_BINDING"/>
    <property type="match status" value="1"/>
</dbReference>
<dbReference type="GO" id="GO:0003824">
    <property type="term" value="F:catalytic activity"/>
    <property type="evidence" value="ECO:0007669"/>
    <property type="project" value="InterPro"/>
</dbReference>
<dbReference type="RefSeq" id="WP_369776841.1">
    <property type="nucleotide sequence ID" value="NZ_CP165727.1"/>
</dbReference>
<dbReference type="Pfam" id="PF00668">
    <property type="entry name" value="Condensation"/>
    <property type="match status" value="1"/>
</dbReference>
<dbReference type="SUPFAM" id="SSF56801">
    <property type="entry name" value="Acetyl-CoA synthetase-like"/>
    <property type="match status" value="1"/>
</dbReference>
<dbReference type="AlphaFoldDB" id="A0AB39XW46"/>
<dbReference type="EMBL" id="CP165727">
    <property type="protein sequence ID" value="XDV62130.1"/>
    <property type="molecule type" value="Genomic_DNA"/>
</dbReference>
<dbReference type="InterPro" id="IPR036291">
    <property type="entry name" value="NAD(P)-bd_dom_sf"/>
</dbReference>
<dbReference type="FunFam" id="3.30.300.30:FF:000010">
    <property type="entry name" value="Enterobactin synthetase component F"/>
    <property type="match status" value="1"/>
</dbReference>
<evidence type="ECO:0000256" key="3">
    <source>
        <dbReference type="ARBA" id="ARBA00022450"/>
    </source>
</evidence>
<dbReference type="Pfam" id="PF00501">
    <property type="entry name" value="AMP-binding"/>
    <property type="match status" value="1"/>
</dbReference>
<dbReference type="FunFam" id="1.10.1200.10:FF:000005">
    <property type="entry name" value="Nonribosomal peptide synthetase 1"/>
    <property type="match status" value="1"/>
</dbReference>
<dbReference type="PROSITE" id="PS00012">
    <property type="entry name" value="PHOSPHOPANTETHEINE"/>
    <property type="match status" value="1"/>
</dbReference>
<feature type="domain" description="Carrier" evidence="5">
    <location>
        <begin position="728"/>
        <end position="803"/>
    </location>
</feature>
<dbReference type="GO" id="GO:0043041">
    <property type="term" value="P:amino acid activation for nonribosomal peptide biosynthetic process"/>
    <property type="evidence" value="ECO:0007669"/>
    <property type="project" value="UniProtKB-ARBA"/>
</dbReference>
<dbReference type="InterPro" id="IPR045851">
    <property type="entry name" value="AMP-bd_C_sf"/>
</dbReference>
<dbReference type="PANTHER" id="PTHR44845">
    <property type="entry name" value="CARRIER DOMAIN-CONTAINING PROTEIN"/>
    <property type="match status" value="1"/>
</dbReference>
<dbReference type="PROSITE" id="PS50075">
    <property type="entry name" value="CARRIER"/>
    <property type="match status" value="1"/>
</dbReference>
<dbReference type="InterPro" id="IPR010071">
    <property type="entry name" value="AA_adenyl_dom"/>
</dbReference>
<dbReference type="GO" id="GO:0044550">
    <property type="term" value="P:secondary metabolite biosynthetic process"/>
    <property type="evidence" value="ECO:0007669"/>
    <property type="project" value="UniProtKB-ARBA"/>
</dbReference>
<gene>
    <name evidence="6" type="ORF">AB5J51_03865</name>
</gene>
<evidence type="ECO:0000259" key="5">
    <source>
        <dbReference type="PROSITE" id="PS50075"/>
    </source>
</evidence>
<dbReference type="Pfam" id="PF07993">
    <property type="entry name" value="NAD_binding_4"/>
    <property type="match status" value="1"/>
</dbReference>
<evidence type="ECO:0000256" key="1">
    <source>
        <dbReference type="ARBA" id="ARBA00001957"/>
    </source>
</evidence>
<dbReference type="InterPro" id="IPR001242">
    <property type="entry name" value="Condensation_dom"/>
</dbReference>
<dbReference type="InterPro" id="IPR006162">
    <property type="entry name" value="Ppantetheine_attach_site"/>
</dbReference>
<comment type="similarity">
    <text evidence="2">Belongs to the ATP-dependent AMP-binding enzyme family.</text>
</comment>
<dbReference type="NCBIfam" id="TIGR01733">
    <property type="entry name" value="AA-adenyl-dom"/>
    <property type="match status" value="1"/>
</dbReference>
<dbReference type="Pfam" id="PF00550">
    <property type="entry name" value="PP-binding"/>
    <property type="match status" value="1"/>
</dbReference>
<dbReference type="InterPro" id="IPR025110">
    <property type="entry name" value="AMP-bd_C"/>
</dbReference>
<dbReference type="InterPro" id="IPR042099">
    <property type="entry name" value="ANL_N_sf"/>
</dbReference>
<dbReference type="CDD" id="cd05930">
    <property type="entry name" value="A_NRPS"/>
    <property type="match status" value="1"/>
</dbReference>
<dbReference type="SUPFAM" id="SSF47336">
    <property type="entry name" value="ACP-like"/>
    <property type="match status" value="1"/>
</dbReference>
<organism evidence="6">
    <name type="scientific">Streptomyces sp. R33</name>
    <dbReference type="NCBI Taxonomy" id="3238629"/>
    <lineage>
        <taxon>Bacteria</taxon>
        <taxon>Bacillati</taxon>
        <taxon>Actinomycetota</taxon>
        <taxon>Actinomycetes</taxon>
        <taxon>Kitasatosporales</taxon>
        <taxon>Streptomycetaceae</taxon>
        <taxon>Streptomyces</taxon>
    </lineage>
</organism>
<dbReference type="InterPro" id="IPR010080">
    <property type="entry name" value="Thioester_reductase-like_dom"/>
</dbReference>
<dbReference type="SUPFAM" id="SSF52777">
    <property type="entry name" value="CoA-dependent acyltransferases"/>
    <property type="match status" value="1"/>
</dbReference>
<dbReference type="InterPro" id="IPR020845">
    <property type="entry name" value="AMP-binding_CS"/>
</dbReference>